<evidence type="ECO:0000313" key="2">
    <source>
        <dbReference type="Proteomes" id="UP000598467"/>
    </source>
</evidence>
<organism evidence="1 2">
    <name type="scientific">Roseibium aggregatum</name>
    <dbReference type="NCBI Taxonomy" id="187304"/>
    <lineage>
        <taxon>Bacteria</taxon>
        <taxon>Pseudomonadati</taxon>
        <taxon>Pseudomonadota</taxon>
        <taxon>Alphaproteobacteria</taxon>
        <taxon>Hyphomicrobiales</taxon>
        <taxon>Stappiaceae</taxon>
        <taxon>Roseibium</taxon>
    </lineage>
</organism>
<name>A0A926NWM7_9HYPH</name>
<accession>A0A926NWM7</accession>
<proteinExistence type="predicted"/>
<evidence type="ECO:0000313" key="1">
    <source>
        <dbReference type="EMBL" id="MBD1548727.1"/>
    </source>
</evidence>
<reference evidence="1" key="1">
    <citation type="submission" date="2020-05" db="EMBL/GenBank/DDBJ databases">
        <title>Identification of trans-AT polyketide cluster in two marine bacteria, producers of a novel glutaramide-containing polyketide sesbanimide D and analogs.</title>
        <authorList>
            <person name="Kacar D."/>
            <person name="Rodriguez P."/>
            <person name="Canedo L."/>
            <person name="Gonzalez E."/>
            <person name="Galan B."/>
            <person name="De La Calle F."/>
            <person name="Garcia J.L."/>
        </authorList>
    </citation>
    <scope>NUCLEOTIDE SEQUENCE</scope>
    <source>
        <strain evidence="1">PHM038</strain>
    </source>
</reference>
<dbReference type="AlphaFoldDB" id="A0A926NWM7"/>
<sequence length="40" mass="4521">MEPAKRGCGAFRFGVGIPKQIQTIHQERAYTSPIWYTPKG</sequence>
<gene>
    <name evidence="1" type="ORF">HK439_20885</name>
</gene>
<comment type="caution">
    <text evidence="1">The sequence shown here is derived from an EMBL/GenBank/DDBJ whole genome shotgun (WGS) entry which is preliminary data.</text>
</comment>
<protein>
    <submittedName>
        <fullName evidence="1">DUF3604 domain-containing protein</fullName>
    </submittedName>
</protein>
<dbReference type="Pfam" id="PF12228">
    <property type="entry name" value="DUF3604"/>
    <property type="match status" value="1"/>
</dbReference>
<dbReference type="RefSeq" id="WP_190293453.1">
    <property type="nucleotide sequence ID" value="NZ_JABFCZ010000025.1"/>
</dbReference>
<dbReference type="InterPro" id="IPR022028">
    <property type="entry name" value="DUF3604"/>
</dbReference>
<dbReference type="EMBL" id="JABFCZ010000025">
    <property type="protein sequence ID" value="MBD1548727.1"/>
    <property type="molecule type" value="Genomic_DNA"/>
</dbReference>
<dbReference type="Proteomes" id="UP000598467">
    <property type="component" value="Unassembled WGS sequence"/>
</dbReference>